<dbReference type="EMBL" id="KR560069">
    <property type="protein sequence ID" value="AKO61621.1"/>
    <property type="molecule type" value="Genomic_DNA"/>
</dbReference>
<accession>A0A0H4ISC6</accession>
<evidence type="ECO:0000313" key="1">
    <source>
        <dbReference type="EMBL" id="AKO61621.1"/>
    </source>
</evidence>
<keyword evidence="2" id="KW-1185">Reference proteome</keyword>
<sequence>MGTLTFYDESIDTIVEDSLGDFILRNEVKDLLENTCIQESLPLE</sequence>
<protein>
    <submittedName>
        <fullName evidence="1">Uncharacterized protein</fullName>
    </submittedName>
</protein>
<proteinExistence type="predicted"/>
<organism evidence="1 2">
    <name type="scientific">Stenotrophomonas phage IME-SM1</name>
    <dbReference type="NCBI Taxonomy" id="1654717"/>
    <lineage>
        <taxon>Viruses</taxon>
        <taxon>Duplodnaviria</taxon>
        <taxon>Heunggongvirae</taxon>
        <taxon>Uroviricota</taxon>
        <taxon>Caudoviricetes</taxon>
        <taxon>Menderavirus</taxon>
        <taxon>Menderavirus IMESM1</taxon>
    </lineage>
</organism>
<name>A0A0H4ISC6_9CAUD</name>
<dbReference type="GeneID" id="65066730"/>
<dbReference type="RefSeq" id="YP_010077814.1">
    <property type="nucleotide sequence ID" value="NC_054952.1"/>
</dbReference>
<reference evidence="1 2" key="1">
    <citation type="submission" date="2015-05" db="EMBL/GenBank/DDBJ databases">
        <authorList>
            <person name="Liu X."/>
            <person name="Tong Y."/>
            <person name="Huang Y."/>
            <person name="Fan H."/>
            <person name="An X."/>
            <person name="Mi Z."/>
            <person name="Zhang Z."/>
        </authorList>
    </citation>
    <scope>NUCLEOTIDE SEQUENCE [LARGE SCALE GENOMIC DNA]</scope>
</reference>
<evidence type="ECO:0000313" key="2">
    <source>
        <dbReference type="Proteomes" id="UP000224291"/>
    </source>
</evidence>
<dbReference type="Proteomes" id="UP000224291">
    <property type="component" value="Segment"/>
</dbReference>
<dbReference type="KEGG" id="vg:65066730"/>